<keyword evidence="1" id="KW-1133">Transmembrane helix</keyword>
<keyword evidence="1" id="KW-0472">Membrane</keyword>
<organism evidence="2 3">
    <name type="scientific">Pseudoalteromonas spongiae</name>
    <dbReference type="NCBI Taxonomy" id="298657"/>
    <lineage>
        <taxon>Bacteria</taxon>
        <taxon>Pseudomonadati</taxon>
        <taxon>Pseudomonadota</taxon>
        <taxon>Gammaproteobacteria</taxon>
        <taxon>Alteromonadales</taxon>
        <taxon>Pseudoalteromonadaceae</taxon>
        <taxon>Pseudoalteromonas</taxon>
    </lineage>
</organism>
<dbReference type="Proteomes" id="UP001382455">
    <property type="component" value="Unassembled WGS sequence"/>
</dbReference>
<feature type="transmembrane region" description="Helical" evidence="1">
    <location>
        <begin position="78"/>
        <end position="101"/>
    </location>
</feature>
<evidence type="ECO:0000256" key="1">
    <source>
        <dbReference type="SAM" id="Phobius"/>
    </source>
</evidence>
<gene>
    <name evidence="2" type="ORF">WAE96_15065</name>
</gene>
<dbReference type="InterPro" id="IPR009339">
    <property type="entry name" value="DUF998"/>
</dbReference>
<proteinExistence type="predicted"/>
<feature type="transmembrane region" description="Helical" evidence="1">
    <location>
        <begin position="152"/>
        <end position="172"/>
    </location>
</feature>
<dbReference type="EMBL" id="JBAWKS010000002">
    <property type="protein sequence ID" value="MEI4550990.1"/>
    <property type="molecule type" value="Genomic_DNA"/>
</dbReference>
<evidence type="ECO:0000313" key="2">
    <source>
        <dbReference type="EMBL" id="MEI4550990.1"/>
    </source>
</evidence>
<feature type="transmembrane region" description="Helical" evidence="1">
    <location>
        <begin position="6"/>
        <end position="29"/>
    </location>
</feature>
<reference evidence="2 3" key="1">
    <citation type="submission" date="2023-12" db="EMBL/GenBank/DDBJ databases">
        <title>Friends and Foes: Symbiotic and Algicidal bacterial influence on Karenia brevis blooms.</title>
        <authorList>
            <person name="Fei C."/>
            <person name="Mohamed A.R."/>
            <person name="Booker A."/>
            <person name="Arshad M."/>
            <person name="Klass S."/>
            <person name="Ahn S."/>
            <person name="Gilbert P.M."/>
            <person name="Heil C.A."/>
            <person name="Martinez J.M."/>
            <person name="Amin S.A."/>
        </authorList>
    </citation>
    <scope>NUCLEOTIDE SEQUENCE [LARGE SCALE GENOMIC DNA]</scope>
    <source>
        <strain evidence="2 3">CE15</strain>
    </source>
</reference>
<keyword evidence="1" id="KW-0812">Transmembrane</keyword>
<comment type="caution">
    <text evidence="2">The sequence shown here is derived from an EMBL/GenBank/DDBJ whole genome shotgun (WGS) entry which is preliminary data.</text>
</comment>
<feature type="transmembrane region" description="Helical" evidence="1">
    <location>
        <begin position="55"/>
        <end position="72"/>
    </location>
</feature>
<sequence>MFEKVAVYSGLIATVWIVFGVFIAGRYYAGYNHAKQFCSELGAAGCPTEKLSPRINNYPLGLLFCFFGWYLIQLPNVSLLVTGAGWCVIAHGLATWVAGYFPMDADPFTKNPSFNCKIHTVAGIVMLLSLFVAPVLVALSPTSDVISQHFKVFSWIMVVAAVVFLLTMTRAINQQTNPGIHQRLSYGAQLIWLTGLSLQLG</sequence>
<feature type="transmembrane region" description="Helical" evidence="1">
    <location>
        <begin position="121"/>
        <end position="140"/>
    </location>
</feature>
<evidence type="ECO:0000313" key="3">
    <source>
        <dbReference type="Proteomes" id="UP001382455"/>
    </source>
</evidence>
<name>A0ABU8EW74_9GAMM</name>
<dbReference type="Pfam" id="PF06197">
    <property type="entry name" value="DUF998"/>
    <property type="match status" value="1"/>
</dbReference>
<dbReference type="RefSeq" id="WP_336436038.1">
    <property type="nucleotide sequence ID" value="NZ_JBAWKS010000002.1"/>
</dbReference>
<protein>
    <submittedName>
        <fullName evidence="2">DUF998 domain-containing protein</fullName>
    </submittedName>
</protein>
<accession>A0ABU8EW74</accession>
<keyword evidence="3" id="KW-1185">Reference proteome</keyword>